<gene>
    <name evidence="4" type="ORF">HG15A2_42680</name>
</gene>
<dbReference type="OrthoDB" id="9783365at2"/>
<protein>
    <submittedName>
        <fullName evidence="4">PhoD-like phosphatase</fullName>
    </submittedName>
</protein>
<name>A0A517N1B7_9BACT</name>
<feature type="compositionally biased region" description="Polar residues" evidence="1">
    <location>
        <begin position="156"/>
        <end position="170"/>
    </location>
</feature>
<evidence type="ECO:0000256" key="2">
    <source>
        <dbReference type="SAM" id="SignalP"/>
    </source>
</evidence>
<evidence type="ECO:0000313" key="4">
    <source>
        <dbReference type="EMBL" id="QDT00926.1"/>
    </source>
</evidence>
<keyword evidence="5" id="KW-1185">Reference proteome</keyword>
<dbReference type="Pfam" id="PF09423">
    <property type="entry name" value="PhoD"/>
    <property type="match status" value="1"/>
</dbReference>
<sequence length="485" mass="55389" precursor="true">MKILGSLSLVLFLLLPNAHSETEQHAYQATGLKIGEVTPDSAIVWTRLTKRPERNPSDGPQVEIKYVGNKNDKARRKGTVEAVVFPSGTSVGDLRESVPGVGGDTRVRYRPQGQLEWISSPWDAVNSERDYSRQILLKGLQPRTKYELQVEGRGSGQTEPTSQLSGSFRTAPSPEESARVVFTVSTGQGDNDQDRPDGFQIYPSMLRLKPDFFVHTGDILYYDRLAKTLPLARYHWQRMFSWPTNLDFHRQVPSYFEKDDHDTWVDDCWPTMKSNYMHEFTFAQGQAVFLEQVPMGARTYRTFRWGSDLQIWLVEGRDFRSSNNAPDSPRKTIWGEQQKKWFKRTFQESDATFRVLISPTPLVGPDRSKKNDNHANAGFQTEGQELRDFLGSQENAIVVCGDRHWQYMSVDPKTDVREYCCGPASDKHAGGWSQDDYVEDYHRFLRVKGGFLSVTVQRIKSKPTLIAKFHDVDGTVHHTDTRVAK</sequence>
<dbReference type="Gene3D" id="3.60.21.70">
    <property type="entry name" value="PhoD-like phosphatase"/>
    <property type="match status" value="1"/>
</dbReference>
<feature type="signal peptide" evidence="2">
    <location>
        <begin position="1"/>
        <end position="20"/>
    </location>
</feature>
<reference evidence="4 5" key="1">
    <citation type="submission" date="2019-02" db="EMBL/GenBank/DDBJ databases">
        <title>Deep-cultivation of Planctomycetes and their phenomic and genomic characterization uncovers novel biology.</title>
        <authorList>
            <person name="Wiegand S."/>
            <person name="Jogler M."/>
            <person name="Boedeker C."/>
            <person name="Pinto D."/>
            <person name="Vollmers J."/>
            <person name="Rivas-Marin E."/>
            <person name="Kohn T."/>
            <person name="Peeters S.H."/>
            <person name="Heuer A."/>
            <person name="Rast P."/>
            <person name="Oberbeckmann S."/>
            <person name="Bunk B."/>
            <person name="Jeske O."/>
            <person name="Meyerdierks A."/>
            <person name="Storesund J.E."/>
            <person name="Kallscheuer N."/>
            <person name="Luecker S."/>
            <person name="Lage O.M."/>
            <person name="Pohl T."/>
            <person name="Merkel B.J."/>
            <person name="Hornburger P."/>
            <person name="Mueller R.-W."/>
            <person name="Bruemmer F."/>
            <person name="Labrenz M."/>
            <person name="Spormann A.M."/>
            <person name="Op den Camp H."/>
            <person name="Overmann J."/>
            <person name="Amann R."/>
            <person name="Jetten M.S.M."/>
            <person name="Mascher T."/>
            <person name="Medema M.H."/>
            <person name="Devos D.P."/>
            <person name="Kaster A.-K."/>
            <person name="Ovreas L."/>
            <person name="Rohde M."/>
            <person name="Galperin M.Y."/>
            <person name="Jogler C."/>
        </authorList>
    </citation>
    <scope>NUCLEOTIDE SEQUENCE [LARGE SCALE GENOMIC DNA]</scope>
    <source>
        <strain evidence="4 5">HG15A2</strain>
    </source>
</reference>
<dbReference type="AlphaFoldDB" id="A0A517N1B7"/>
<proteinExistence type="predicted"/>
<evidence type="ECO:0000313" key="5">
    <source>
        <dbReference type="Proteomes" id="UP000319852"/>
    </source>
</evidence>
<accession>A0A517N1B7</accession>
<feature type="region of interest" description="Disordered" evidence="1">
    <location>
        <begin position="150"/>
        <end position="173"/>
    </location>
</feature>
<organism evidence="4 5">
    <name type="scientific">Adhaeretor mobilis</name>
    <dbReference type="NCBI Taxonomy" id="1930276"/>
    <lineage>
        <taxon>Bacteria</taxon>
        <taxon>Pseudomonadati</taxon>
        <taxon>Planctomycetota</taxon>
        <taxon>Planctomycetia</taxon>
        <taxon>Pirellulales</taxon>
        <taxon>Lacipirellulaceae</taxon>
        <taxon>Adhaeretor</taxon>
    </lineage>
</organism>
<dbReference type="PROSITE" id="PS50853">
    <property type="entry name" value="FN3"/>
    <property type="match status" value="1"/>
</dbReference>
<dbReference type="Gene3D" id="2.60.40.380">
    <property type="entry name" value="Purple acid phosphatase-like, N-terminal"/>
    <property type="match status" value="1"/>
</dbReference>
<dbReference type="Proteomes" id="UP000319852">
    <property type="component" value="Chromosome"/>
</dbReference>
<dbReference type="EMBL" id="CP036263">
    <property type="protein sequence ID" value="QDT00926.1"/>
    <property type="molecule type" value="Genomic_DNA"/>
</dbReference>
<dbReference type="InterPro" id="IPR029052">
    <property type="entry name" value="Metallo-depent_PP-like"/>
</dbReference>
<dbReference type="InterPro" id="IPR038607">
    <property type="entry name" value="PhoD-like_sf"/>
</dbReference>
<dbReference type="SUPFAM" id="SSF56300">
    <property type="entry name" value="Metallo-dependent phosphatases"/>
    <property type="match status" value="1"/>
</dbReference>
<evidence type="ECO:0000259" key="3">
    <source>
        <dbReference type="PROSITE" id="PS50853"/>
    </source>
</evidence>
<dbReference type="PANTHER" id="PTHR43606">
    <property type="entry name" value="PHOSPHATASE, PUTATIVE (AFU_ORTHOLOGUE AFUA_6G08710)-RELATED"/>
    <property type="match status" value="1"/>
</dbReference>
<dbReference type="InterPro" id="IPR003961">
    <property type="entry name" value="FN3_dom"/>
</dbReference>
<dbReference type="KEGG" id="amob:HG15A2_42680"/>
<evidence type="ECO:0000256" key="1">
    <source>
        <dbReference type="SAM" id="MobiDB-lite"/>
    </source>
</evidence>
<feature type="domain" description="Fibronectin type-III" evidence="3">
    <location>
        <begin position="76"/>
        <end position="173"/>
    </location>
</feature>
<dbReference type="InterPro" id="IPR052900">
    <property type="entry name" value="Phospholipid_Metab_Enz"/>
</dbReference>
<dbReference type="InterPro" id="IPR018946">
    <property type="entry name" value="PhoD-like_MPP"/>
</dbReference>
<dbReference type="PANTHER" id="PTHR43606:SF1">
    <property type="entry name" value="PHOD-LIKE PHOSPHATASE METALLOPHOSPHATASE DOMAIN-CONTAINING PROTEIN"/>
    <property type="match status" value="1"/>
</dbReference>
<keyword evidence="2" id="KW-0732">Signal</keyword>
<feature type="chain" id="PRO_5022194203" evidence="2">
    <location>
        <begin position="21"/>
        <end position="485"/>
    </location>
</feature>